<dbReference type="InterPro" id="IPR041657">
    <property type="entry name" value="HTH_17"/>
</dbReference>
<dbReference type="STRING" id="1424659.SAMN05216368_10757"/>
<accession>A0A5E9G097</accession>
<gene>
    <name evidence="2" type="ORF">SAMN05216368_10757</name>
</gene>
<dbReference type="GO" id="GO:0003677">
    <property type="term" value="F:DNA binding"/>
    <property type="evidence" value="ECO:0007669"/>
    <property type="project" value="InterPro"/>
</dbReference>
<sequence length="190" mass="20778">MQFCRTCIHGASARAGAMRAEHAKIRLLRLGRVTCLNVVMAFTMEHLLPNPDQELARTALISVRRVLAEHQGQDGPVTLTVADEAEPVVVPRAAIDLLVSVLANMAAGQSVSIVPLHAELTTQQAAEILNVSRPFVVKMLNEGRIAYRLVGTHRRIRADSLLGYQRDNDVRGRSAADELTRLGQEMGVAR</sequence>
<dbReference type="NCBIfam" id="TIGR01764">
    <property type="entry name" value="excise"/>
    <property type="match status" value="1"/>
</dbReference>
<reference evidence="2 3" key="1">
    <citation type="submission" date="2016-10" db="EMBL/GenBank/DDBJ databases">
        <authorList>
            <person name="Varghese N."/>
            <person name="Submissions S."/>
        </authorList>
    </citation>
    <scope>NUCLEOTIDE SEQUENCE [LARGE SCALE GENOMIC DNA]</scope>
    <source>
        <strain evidence="2 3">CGMCC 1.11215</strain>
    </source>
</reference>
<dbReference type="Pfam" id="PF12728">
    <property type="entry name" value="HTH_17"/>
    <property type="match status" value="1"/>
</dbReference>
<organism evidence="2 3">
    <name type="scientific">Cryobacterium flavum</name>
    <dbReference type="NCBI Taxonomy" id="1424659"/>
    <lineage>
        <taxon>Bacteria</taxon>
        <taxon>Bacillati</taxon>
        <taxon>Actinomycetota</taxon>
        <taxon>Actinomycetes</taxon>
        <taxon>Micrococcales</taxon>
        <taxon>Microbacteriaceae</taxon>
        <taxon>Cryobacterium</taxon>
    </lineage>
</organism>
<dbReference type="EMBL" id="FNIB01000007">
    <property type="protein sequence ID" value="SDN74278.1"/>
    <property type="molecule type" value="Genomic_DNA"/>
</dbReference>
<evidence type="ECO:0000259" key="1">
    <source>
        <dbReference type="Pfam" id="PF12728"/>
    </source>
</evidence>
<name>A0A5E9G097_9MICO</name>
<dbReference type="AlphaFoldDB" id="A0A5E9G097"/>
<evidence type="ECO:0000313" key="2">
    <source>
        <dbReference type="EMBL" id="SDN74278.1"/>
    </source>
</evidence>
<protein>
    <submittedName>
        <fullName evidence="2">DNA binding domain-containing protein, excisionase family</fullName>
    </submittedName>
</protein>
<dbReference type="Proteomes" id="UP000199639">
    <property type="component" value="Unassembled WGS sequence"/>
</dbReference>
<proteinExistence type="predicted"/>
<evidence type="ECO:0000313" key="3">
    <source>
        <dbReference type="Proteomes" id="UP000199639"/>
    </source>
</evidence>
<feature type="domain" description="Helix-turn-helix" evidence="1">
    <location>
        <begin position="120"/>
        <end position="167"/>
    </location>
</feature>
<dbReference type="InterPro" id="IPR010093">
    <property type="entry name" value="SinI_DNA-bd"/>
</dbReference>